<organism evidence="1">
    <name type="scientific">Streptantibioticus silvisoli</name>
    <dbReference type="NCBI Taxonomy" id="2705255"/>
    <lineage>
        <taxon>Bacteria</taxon>
        <taxon>Bacillati</taxon>
        <taxon>Actinomycetota</taxon>
        <taxon>Actinomycetes</taxon>
        <taxon>Kitasatosporales</taxon>
        <taxon>Streptomycetaceae</taxon>
        <taxon>Streptantibioticus</taxon>
    </lineage>
</organism>
<gene>
    <name evidence="1" type="ORF">POF50_019655</name>
</gene>
<proteinExistence type="predicted"/>
<accession>A0AA90K9R1</accession>
<name>A0AA90K9R1_9ACTN</name>
<comment type="caution">
    <text evidence="1">The sequence shown here is derived from an EMBL/GenBank/DDBJ whole genome shotgun (WGS) entry which is preliminary data.</text>
</comment>
<reference evidence="1" key="1">
    <citation type="submission" date="2023-05" db="EMBL/GenBank/DDBJ databases">
        <title>Streptantibioticus silvisoli sp. nov., acidotolerant actinomycetes 1 from pine litter.</title>
        <authorList>
            <person name="Swiecimska M."/>
            <person name="Golinska P."/>
            <person name="Sangal V."/>
            <person name="Wachnowicz B."/>
            <person name="Goodfellow M."/>
        </authorList>
    </citation>
    <scope>NUCLEOTIDE SEQUENCE</scope>
    <source>
        <strain evidence="1">SL13</strain>
    </source>
</reference>
<sequence>MNRTSVLFVQRVRLLAMLAGLAWLLGVMPSVPVRLLAIVLVVIASALDTVSDRASIATPAAAAKGRQR</sequence>
<dbReference type="RefSeq" id="WP_271318855.1">
    <property type="nucleotide sequence ID" value="NZ_JABXJJ020000023.1"/>
</dbReference>
<dbReference type="EMBL" id="JABXJJ020000023">
    <property type="protein sequence ID" value="MDI5971518.1"/>
    <property type="molecule type" value="Genomic_DNA"/>
</dbReference>
<protein>
    <submittedName>
        <fullName evidence="1">Uncharacterized protein</fullName>
    </submittedName>
</protein>
<dbReference type="AlphaFoldDB" id="A0AA90K9R1"/>
<evidence type="ECO:0000313" key="1">
    <source>
        <dbReference type="EMBL" id="MDI5971518.1"/>
    </source>
</evidence>